<evidence type="ECO:0000313" key="5">
    <source>
        <dbReference type="EMBL" id="NYZ22228.1"/>
    </source>
</evidence>
<proteinExistence type="inferred from homology"/>
<dbReference type="Proteomes" id="UP000584642">
    <property type="component" value="Unassembled WGS sequence"/>
</dbReference>
<keyword evidence="3" id="KW-0807">Transducer</keyword>
<dbReference type="SUPFAM" id="SSF58104">
    <property type="entry name" value="Methyl-accepting chemotaxis protein (MCP) signaling domain"/>
    <property type="match status" value="1"/>
</dbReference>
<dbReference type="Gene3D" id="1.10.287.950">
    <property type="entry name" value="Methyl-accepting chemotaxis protein"/>
    <property type="match status" value="1"/>
</dbReference>
<evidence type="ECO:0000256" key="1">
    <source>
        <dbReference type="ARBA" id="ARBA00022500"/>
    </source>
</evidence>
<dbReference type="Pfam" id="PF00015">
    <property type="entry name" value="MCPsignal"/>
    <property type="match status" value="1"/>
</dbReference>
<dbReference type="PANTHER" id="PTHR43531:SF11">
    <property type="entry name" value="METHYL-ACCEPTING CHEMOTAXIS PROTEIN 3"/>
    <property type="match status" value="1"/>
</dbReference>
<evidence type="ECO:0000256" key="2">
    <source>
        <dbReference type="ARBA" id="ARBA00029447"/>
    </source>
</evidence>
<comment type="caution">
    <text evidence="5">The sequence shown here is derived from an EMBL/GenBank/DDBJ whole genome shotgun (WGS) entry which is preliminary data.</text>
</comment>
<reference evidence="5 6" key="1">
    <citation type="submission" date="2020-05" db="EMBL/GenBank/DDBJ databases">
        <title>Azospirillum oleiclasticum sp. nov, a nitrogen-fixing and heavy crude oil-emulsifying bacterium isolated from the crude oil of Yumen Oilfield.</title>
        <authorList>
            <person name="Wu D."/>
            <person name="Cai M."/>
            <person name="Zhang X."/>
        </authorList>
    </citation>
    <scope>NUCLEOTIDE SEQUENCE [LARGE SCALE GENOMIC DNA]</scope>
    <source>
        <strain evidence="5 6">ROY-1-1-2</strain>
    </source>
</reference>
<dbReference type="InterPro" id="IPR004089">
    <property type="entry name" value="MCPsignal_dom"/>
</dbReference>
<gene>
    <name evidence="5" type="ORF">HND93_21150</name>
</gene>
<accession>A0ABX2TD82</accession>
<evidence type="ECO:0000313" key="6">
    <source>
        <dbReference type="Proteomes" id="UP000584642"/>
    </source>
</evidence>
<evidence type="ECO:0000256" key="3">
    <source>
        <dbReference type="PROSITE-ProRule" id="PRU00284"/>
    </source>
</evidence>
<sequence length="360" mass="39607">MHGTHQGQQLVVDYDLLATWMGFADVQRRTLDAIRAELERTSGHVESATIDLSGRFRELAGKALEQSQRVAEIVSVAGSVSIDDERVPLDDVVVHMQSMIAEMIANIVQLSKRAMSMVYLLDDVQKDVAELETSIADIDSINRQTNFLALNATIEASRAGEAGKTFAVVAQEVRHLSQSTGALAERMRSKVDAVVNGVRNGHEILREIADTDMSPQMLAKERVDKTMDSIVMQTGRFQSVLEEAAAVSQEMSTTIGHMVTGMQFQDLTKQRLEAVGDSLSVIAAGLNDLETRTRQELPPDMRITTPDAWLDSLLSQFKLSDMRQRFVRQLLMEGSALDLHGALDVDAAHVDSLGGDIELF</sequence>
<feature type="domain" description="Methyl-accepting transducer" evidence="4">
    <location>
        <begin position="41"/>
        <end position="266"/>
    </location>
</feature>
<evidence type="ECO:0000259" key="4">
    <source>
        <dbReference type="PROSITE" id="PS50111"/>
    </source>
</evidence>
<protein>
    <submittedName>
        <fullName evidence="5">Methyl-accepting chemotaxis protein</fullName>
    </submittedName>
</protein>
<dbReference type="SMART" id="SM00283">
    <property type="entry name" value="MA"/>
    <property type="match status" value="1"/>
</dbReference>
<name>A0ABX2TD82_9PROT</name>
<keyword evidence="1" id="KW-0145">Chemotaxis</keyword>
<dbReference type="EMBL" id="JABFDB010000016">
    <property type="protein sequence ID" value="NYZ22228.1"/>
    <property type="molecule type" value="Genomic_DNA"/>
</dbReference>
<dbReference type="PROSITE" id="PS50111">
    <property type="entry name" value="CHEMOTAXIS_TRANSDUC_2"/>
    <property type="match status" value="1"/>
</dbReference>
<dbReference type="InterPro" id="IPR051310">
    <property type="entry name" value="MCP_chemotaxis"/>
</dbReference>
<organism evidence="5 6">
    <name type="scientific">Azospirillum oleiclasticum</name>
    <dbReference type="NCBI Taxonomy" id="2735135"/>
    <lineage>
        <taxon>Bacteria</taxon>
        <taxon>Pseudomonadati</taxon>
        <taxon>Pseudomonadota</taxon>
        <taxon>Alphaproteobacteria</taxon>
        <taxon>Rhodospirillales</taxon>
        <taxon>Azospirillaceae</taxon>
        <taxon>Azospirillum</taxon>
    </lineage>
</organism>
<keyword evidence="6" id="KW-1185">Reference proteome</keyword>
<dbReference type="PANTHER" id="PTHR43531">
    <property type="entry name" value="PROTEIN ICFG"/>
    <property type="match status" value="1"/>
</dbReference>
<comment type="similarity">
    <text evidence="2">Belongs to the methyl-accepting chemotaxis (MCP) protein family.</text>
</comment>